<evidence type="ECO:0008006" key="6">
    <source>
        <dbReference type="Google" id="ProtNLM"/>
    </source>
</evidence>
<dbReference type="PROSITE" id="PS51375">
    <property type="entry name" value="PPR"/>
    <property type="match status" value="2"/>
</dbReference>
<dbReference type="NCBIfam" id="TIGR00756">
    <property type="entry name" value="PPR"/>
    <property type="match status" value="1"/>
</dbReference>
<dbReference type="Proteomes" id="UP001154282">
    <property type="component" value="Unassembled WGS sequence"/>
</dbReference>
<gene>
    <name evidence="4" type="ORF">LITE_LOCUS743</name>
</gene>
<evidence type="ECO:0000313" key="5">
    <source>
        <dbReference type="Proteomes" id="UP001154282"/>
    </source>
</evidence>
<accession>A0AAV0GTV3</accession>
<dbReference type="Pfam" id="PF13041">
    <property type="entry name" value="PPR_2"/>
    <property type="match status" value="1"/>
</dbReference>
<proteinExistence type="inferred from homology"/>
<comment type="caution">
    <text evidence="4">The sequence shown here is derived from an EMBL/GenBank/DDBJ whole genome shotgun (WGS) entry which is preliminary data.</text>
</comment>
<dbReference type="InterPro" id="IPR011990">
    <property type="entry name" value="TPR-like_helical_dom_sf"/>
</dbReference>
<dbReference type="PANTHER" id="PTHR47936">
    <property type="entry name" value="PPR_LONG DOMAIN-CONTAINING PROTEIN"/>
    <property type="match status" value="1"/>
</dbReference>
<feature type="repeat" description="PPR" evidence="3">
    <location>
        <begin position="78"/>
        <end position="113"/>
    </location>
</feature>
<evidence type="ECO:0000256" key="2">
    <source>
        <dbReference type="ARBA" id="ARBA00022737"/>
    </source>
</evidence>
<evidence type="ECO:0000256" key="1">
    <source>
        <dbReference type="ARBA" id="ARBA00007626"/>
    </source>
</evidence>
<dbReference type="Pfam" id="PF01535">
    <property type="entry name" value="PPR"/>
    <property type="match status" value="1"/>
</dbReference>
<dbReference type="AlphaFoldDB" id="A0AAV0GTV3"/>
<keyword evidence="5" id="KW-1185">Reference proteome</keyword>
<dbReference type="PANTHER" id="PTHR47936:SF1">
    <property type="entry name" value="PENTATRICOPEPTIDE REPEAT-CONTAINING PROTEIN GUN1, CHLOROPLASTIC"/>
    <property type="match status" value="1"/>
</dbReference>
<reference evidence="4" key="1">
    <citation type="submission" date="2022-08" db="EMBL/GenBank/DDBJ databases">
        <authorList>
            <person name="Gutierrez-Valencia J."/>
        </authorList>
    </citation>
    <scope>NUCLEOTIDE SEQUENCE</scope>
</reference>
<dbReference type="EMBL" id="CAMGYJ010000002">
    <property type="protein sequence ID" value="CAI0375803.1"/>
    <property type="molecule type" value="Genomic_DNA"/>
</dbReference>
<feature type="repeat" description="PPR" evidence="3">
    <location>
        <begin position="43"/>
        <end position="77"/>
    </location>
</feature>
<organism evidence="4 5">
    <name type="scientific">Linum tenue</name>
    <dbReference type="NCBI Taxonomy" id="586396"/>
    <lineage>
        <taxon>Eukaryota</taxon>
        <taxon>Viridiplantae</taxon>
        <taxon>Streptophyta</taxon>
        <taxon>Embryophyta</taxon>
        <taxon>Tracheophyta</taxon>
        <taxon>Spermatophyta</taxon>
        <taxon>Magnoliopsida</taxon>
        <taxon>eudicotyledons</taxon>
        <taxon>Gunneridae</taxon>
        <taxon>Pentapetalae</taxon>
        <taxon>rosids</taxon>
        <taxon>fabids</taxon>
        <taxon>Malpighiales</taxon>
        <taxon>Linaceae</taxon>
        <taxon>Linum</taxon>
    </lineage>
</organism>
<name>A0AAV0GTV3_9ROSI</name>
<sequence length="244" mass="27452">MEKQGKVSVASYSNCIKFMGKSLNLTKALEIYRGIPDESTKSNVIVCNSGLSCLVRSGKFDSSIKLFHEMKHSGLTPDAITYTAFLAGCIKVKDSYDTALDLVQELNFRGLKMDSAETTRKLRGWFKICNLQGLNQFRQVILTTLLKVYMRGGLFKKSRELLSQLESLGYAKDEGLFETAISRYIAEPEKKDLLIHLLKWMPGQGYAVNSSTRNVILKNSHLFGRHLIGEILSKQRQLSKSVKS</sequence>
<comment type="similarity">
    <text evidence="1">Belongs to the PPR family. P subfamily.</text>
</comment>
<keyword evidence="2" id="KW-0677">Repeat</keyword>
<evidence type="ECO:0000256" key="3">
    <source>
        <dbReference type="PROSITE-ProRule" id="PRU00708"/>
    </source>
</evidence>
<dbReference type="Gene3D" id="1.25.40.10">
    <property type="entry name" value="Tetratricopeptide repeat domain"/>
    <property type="match status" value="1"/>
</dbReference>
<dbReference type="InterPro" id="IPR002885">
    <property type="entry name" value="PPR_rpt"/>
</dbReference>
<evidence type="ECO:0000313" key="4">
    <source>
        <dbReference type="EMBL" id="CAI0375803.1"/>
    </source>
</evidence>
<protein>
    <recommendedName>
        <fullName evidence="6">Pentatricopeptide repeat-containing protein</fullName>
    </recommendedName>
</protein>